<keyword evidence="9" id="KW-0833">Ubl conjugation pathway</keyword>
<keyword evidence="10" id="KW-0862">Zinc</keyword>
<evidence type="ECO:0000256" key="9">
    <source>
        <dbReference type="ARBA" id="ARBA00022786"/>
    </source>
</evidence>
<evidence type="ECO:0000256" key="10">
    <source>
        <dbReference type="ARBA" id="ARBA00022833"/>
    </source>
</evidence>
<dbReference type="InterPro" id="IPR013083">
    <property type="entry name" value="Znf_RING/FYVE/PHD"/>
</dbReference>
<keyword evidence="5" id="KW-0808">Transferase</keyword>
<evidence type="ECO:0000256" key="2">
    <source>
        <dbReference type="ARBA" id="ARBA00004167"/>
    </source>
</evidence>
<protein>
    <recommendedName>
        <fullName evidence="4">RING-type E3 ubiquitin transferase</fullName>
        <ecNumber evidence="4">2.3.2.27</ecNumber>
    </recommendedName>
</protein>
<evidence type="ECO:0000256" key="1">
    <source>
        <dbReference type="ARBA" id="ARBA00000900"/>
    </source>
</evidence>
<comment type="similarity">
    <text evidence="13">Belongs to the RING-type zinc finger family. ATL subfamily.</text>
</comment>
<accession>A0A397YKL5</accession>
<comment type="catalytic activity">
    <reaction evidence="1">
        <text>S-ubiquitinyl-[E2 ubiquitin-conjugating enzyme]-L-cysteine + [acceptor protein]-L-lysine = [E2 ubiquitin-conjugating enzyme]-L-cysteine + N(6)-ubiquitinyl-[acceptor protein]-L-lysine.</text>
        <dbReference type="EC" id="2.3.2.27"/>
    </reaction>
</comment>
<evidence type="ECO:0000256" key="15">
    <source>
        <dbReference type="SAM" id="Phobius"/>
    </source>
</evidence>
<dbReference type="FunFam" id="3.30.40.10:FF:000187">
    <property type="entry name" value="E3 ubiquitin-protein ligase ATL6"/>
    <property type="match status" value="1"/>
</dbReference>
<proteinExistence type="inferred from homology"/>
<feature type="domain" description="RING-type" evidence="16">
    <location>
        <begin position="135"/>
        <end position="177"/>
    </location>
</feature>
<feature type="non-terminal residue" evidence="17">
    <location>
        <position position="191"/>
    </location>
</feature>
<feature type="transmembrane region" description="Helical" evidence="15">
    <location>
        <begin position="56"/>
        <end position="75"/>
    </location>
</feature>
<gene>
    <name evidence="17" type="ORF">BRARA_G01336</name>
</gene>
<keyword evidence="12 15" id="KW-0472">Membrane</keyword>
<dbReference type="GO" id="GO:0016020">
    <property type="term" value="C:membrane"/>
    <property type="evidence" value="ECO:0007669"/>
    <property type="project" value="UniProtKB-SubCell"/>
</dbReference>
<evidence type="ECO:0000259" key="16">
    <source>
        <dbReference type="PROSITE" id="PS50089"/>
    </source>
</evidence>
<evidence type="ECO:0000256" key="7">
    <source>
        <dbReference type="ARBA" id="ARBA00022723"/>
    </source>
</evidence>
<organism evidence="17 18">
    <name type="scientific">Brassica campestris</name>
    <name type="common">Field mustard</name>
    <dbReference type="NCBI Taxonomy" id="3711"/>
    <lineage>
        <taxon>Eukaryota</taxon>
        <taxon>Viridiplantae</taxon>
        <taxon>Streptophyta</taxon>
        <taxon>Embryophyta</taxon>
        <taxon>Tracheophyta</taxon>
        <taxon>Spermatophyta</taxon>
        <taxon>Magnoliopsida</taxon>
        <taxon>eudicotyledons</taxon>
        <taxon>Gunneridae</taxon>
        <taxon>Pentapetalae</taxon>
        <taxon>rosids</taxon>
        <taxon>malvids</taxon>
        <taxon>Brassicales</taxon>
        <taxon>Brassicaceae</taxon>
        <taxon>Brassiceae</taxon>
        <taxon>Brassica</taxon>
    </lineage>
</organism>
<keyword evidence="7" id="KW-0479">Metal-binding</keyword>
<dbReference type="InterPro" id="IPR001841">
    <property type="entry name" value="Znf_RING"/>
</dbReference>
<comment type="pathway">
    <text evidence="3">Protein modification; protein ubiquitination.</text>
</comment>
<keyword evidence="11 15" id="KW-1133">Transmembrane helix</keyword>
<dbReference type="SMART" id="SM00184">
    <property type="entry name" value="RING"/>
    <property type="match status" value="1"/>
</dbReference>
<dbReference type="GO" id="GO:0061630">
    <property type="term" value="F:ubiquitin protein ligase activity"/>
    <property type="evidence" value="ECO:0007669"/>
    <property type="project" value="UniProtKB-EC"/>
</dbReference>
<comment type="subcellular location">
    <subcellularLocation>
        <location evidence="2">Membrane</location>
        <topology evidence="2">Single-pass membrane protein</topology>
    </subcellularLocation>
</comment>
<dbReference type="Pfam" id="PF13639">
    <property type="entry name" value="zf-RING_2"/>
    <property type="match status" value="1"/>
</dbReference>
<evidence type="ECO:0000313" key="17">
    <source>
        <dbReference type="EMBL" id="RID53979.1"/>
    </source>
</evidence>
<dbReference type="GO" id="GO:0016567">
    <property type="term" value="P:protein ubiquitination"/>
    <property type="evidence" value="ECO:0007669"/>
    <property type="project" value="InterPro"/>
</dbReference>
<evidence type="ECO:0000256" key="13">
    <source>
        <dbReference type="ARBA" id="ARBA00024209"/>
    </source>
</evidence>
<name>A0A397YKL5_BRACM</name>
<dbReference type="PANTHER" id="PTHR46913:SF1">
    <property type="entry name" value="RING-H2 FINGER PROTEIN ATL16"/>
    <property type="match status" value="1"/>
</dbReference>
<dbReference type="InterPro" id="IPR044600">
    <property type="entry name" value="ATL1/ATL16-like"/>
</dbReference>
<dbReference type="Gene3D" id="3.30.40.10">
    <property type="entry name" value="Zinc/RING finger domain, C3HC4 (zinc finger)"/>
    <property type="match status" value="1"/>
</dbReference>
<evidence type="ECO:0000256" key="4">
    <source>
        <dbReference type="ARBA" id="ARBA00012483"/>
    </source>
</evidence>
<evidence type="ECO:0000313" key="18">
    <source>
        <dbReference type="Proteomes" id="UP000264353"/>
    </source>
</evidence>
<evidence type="ECO:0000256" key="3">
    <source>
        <dbReference type="ARBA" id="ARBA00004906"/>
    </source>
</evidence>
<dbReference type="PROSITE" id="PS50089">
    <property type="entry name" value="ZF_RING_2"/>
    <property type="match status" value="1"/>
</dbReference>
<evidence type="ECO:0000256" key="5">
    <source>
        <dbReference type="ARBA" id="ARBA00022679"/>
    </source>
</evidence>
<evidence type="ECO:0000256" key="11">
    <source>
        <dbReference type="ARBA" id="ARBA00022989"/>
    </source>
</evidence>
<dbReference type="GO" id="GO:0008270">
    <property type="term" value="F:zinc ion binding"/>
    <property type="evidence" value="ECO:0007669"/>
    <property type="project" value="UniProtKB-KW"/>
</dbReference>
<dbReference type="PANTHER" id="PTHR46913">
    <property type="entry name" value="RING-H2 FINGER PROTEIN ATL16"/>
    <property type="match status" value="1"/>
</dbReference>
<evidence type="ECO:0000256" key="6">
    <source>
        <dbReference type="ARBA" id="ARBA00022692"/>
    </source>
</evidence>
<evidence type="ECO:0000256" key="12">
    <source>
        <dbReference type="ARBA" id="ARBA00023136"/>
    </source>
</evidence>
<reference evidence="17 18" key="1">
    <citation type="submission" date="2018-06" db="EMBL/GenBank/DDBJ databases">
        <title>WGS assembly of Brassica rapa FPsc.</title>
        <authorList>
            <person name="Bowman J."/>
            <person name="Kohchi T."/>
            <person name="Yamato K."/>
            <person name="Jenkins J."/>
            <person name="Shu S."/>
            <person name="Ishizaki K."/>
            <person name="Yamaoka S."/>
            <person name="Nishihama R."/>
            <person name="Nakamura Y."/>
            <person name="Berger F."/>
            <person name="Adam C."/>
            <person name="Aki S."/>
            <person name="Althoff F."/>
            <person name="Araki T."/>
            <person name="Arteaga-Vazquez M."/>
            <person name="Balasubrmanian S."/>
            <person name="Bauer D."/>
            <person name="Boehm C."/>
            <person name="Briginshaw L."/>
            <person name="Caballero-Perez J."/>
            <person name="Catarino B."/>
            <person name="Chen F."/>
            <person name="Chiyoda S."/>
            <person name="Chovatia M."/>
            <person name="Davies K."/>
            <person name="Delmans M."/>
            <person name="Demura T."/>
            <person name="Dierschke T."/>
            <person name="Dolan L."/>
            <person name="Dorantes-Acosta A."/>
            <person name="Eklund D."/>
            <person name="Florent S."/>
            <person name="Flores-Sandoval E."/>
            <person name="Fujiyama A."/>
            <person name="Fukuzawa H."/>
            <person name="Galik B."/>
            <person name="Grimanelli D."/>
            <person name="Grimwood J."/>
            <person name="Grossniklaus U."/>
            <person name="Hamada T."/>
            <person name="Haseloff J."/>
            <person name="Hetherington A."/>
            <person name="Higo A."/>
            <person name="Hirakawa Y."/>
            <person name="Hundley H."/>
            <person name="Ikeda Y."/>
            <person name="Inoue K."/>
            <person name="Inoue S."/>
            <person name="Ishida S."/>
            <person name="Jia Q."/>
            <person name="Kakita M."/>
            <person name="Kanazawa T."/>
            <person name="Kawai Y."/>
            <person name="Kawashima T."/>
            <person name="Kennedy M."/>
            <person name="Kinose K."/>
            <person name="Kinoshita T."/>
            <person name="Kohara Y."/>
            <person name="Koide E."/>
            <person name="Komatsu K."/>
            <person name="Kopischke S."/>
            <person name="Kubo M."/>
            <person name="Kyozuka J."/>
            <person name="Lagercrantz U."/>
            <person name="Lin S."/>
            <person name="Lindquist E."/>
            <person name="Lipzen A."/>
            <person name="Lu C."/>
            <person name="Luna E."/>
            <person name="Martienssen R."/>
            <person name="Minamino N."/>
            <person name="Mizutani M."/>
            <person name="Mizutani M."/>
            <person name="Mochizuki N."/>
            <person name="Monte I."/>
            <person name="Mosher R."/>
            <person name="Nagasaki H."/>
            <person name="Nakagami H."/>
            <person name="Naramoto S."/>
            <person name="Nishitani K."/>
            <person name="Ohtani M."/>
            <person name="Okamoto T."/>
            <person name="Okumura M."/>
            <person name="Phillips J."/>
            <person name="Pollak B."/>
            <person name="Reinders A."/>
            <person name="Roevekamp M."/>
            <person name="Sano R."/>
            <person name="Sawa S."/>
            <person name="Schmid M."/>
            <person name="Shirakawa M."/>
            <person name="Solano R."/>
            <person name="Spunde A."/>
            <person name="Suetsugu N."/>
            <person name="Sugano S."/>
            <person name="Sugiyama A."/>
            <person name="Sun R."/>
            <person name="Suzuki Y."/>
            <person name="Takenaka M."/>
            <person name="Takezawa D."/>
            <person name="Tomogane H."/>
            <person name="Tsuzuki M."/>
            <person name="Ueda T."/>
            <person name="Umeda M."/>
            <person name="Ward J."/>
            <person name="Watanabe Y."/>
            <person name="Yazaki K."/>
            <person name="Yokoyama R."/>
            <person name="Yoshitake Y."/>
            <person name="Yotsui I."/>
            <person name="Zachgo S."/>
            <person name="Schmutz J."/>
        </authorList>
    </citation>
    <scope>NUCLEOTIDE SEQUENCE [LARGE SCALE GENOMIC DNA]</scope>
    <source>
        <strain evidence="18">cv. B-3</strain>
    </source>
</reference>
<sequence length="191" mass="21436">MCTYTKIARTKKHLRKLLQLITTVQNATSSLSSSSSTPPSPSASRPAWSVDSSMALTIFVFLAALFFMAFFSVFIRHFAEDESTADISFSRPTTRRSYSPPRRHFNLPRGLDSEAVRSLPVYRYSKSAKHWIEDCIICLSKFEEGETVKVIPHCGHLFHVDCVDTWLNSHVTCPLCRSSQVLPDQGSAESS</sequence>
<dbReference type="AlphaFoldDB" id="A0A397YKL5"/>
<evidence type="ECO:0000256" key="8">
    <source>
        <dbReference type="ARBA" id="ARBA00022771"/>
    </source>
</evidence>
<dbReference type="SUPFAM" id="SSF57850">
    <property type="entry name" value="RING/U-box"/>
    <property type="match status" value="1"/>
</dbReference>
<evidence type="ECO:0000256" key="14">
    <source>
        <dbReference type="PROSITE-ProRule" id="PRU00175"/>
    </source>
</evidence>
<keyword evidence="6 15" id="KW-0812">Transmembrane</keyword>
<dbReference type="EMBL" id="CM010634">
    <property type="protein sequence ID" value="RID53979.1"/>
    <property type="molecule type" value="Genomic_DNA"/>
</dbReference>
<dbReference type="CDD" id="cd16461">
    <property type="entry name" value="RING-H2_EL5-like"/>
    <property type="match status" value="1"/>
</dbReference>
<keyword evidence="8 14" id="KW-0863">Zinc-finger</keyword>
<dbReference type="EC" id="2.3.2.27" evidence="4"/>
<dbReference type="Proteomes" id="UP000264353">
    <property type="component" value="Chromosome A7"/>
</dbReference>